<keyword evidence="2" id="KW-1185">Reference proteome</keyword>
<dbReference type="EMBL" id="AP012057">
    <property type="protein sequence ID" value="BAN03754.1"/>
    <property type="molecule type" value="Genomic_DNA"/>
</dbReference>
<dbReference type="PANTHER" id="PTHR47271:SF2">
    <property type="entry name" value="ARGININE DEIMINASE"/>
    <property type="match status" value="1"/>
</dbReference>
<dbReference type="Pfam" id="PF19420">
    <property type="entry name" value="DDAH_eukar"/>
    <property type="match status" value="1"/>
</dbReference>
<dbReference type="GO" id="GO:0016990">
    <property type="term" value="F:arginine deiminase activity"/>
    <property type="evidence" value="ECO:0007669"/>
    <property type="project" value="TreeGrafter"/>
</dbReference>
<dbReference type="KEGG" id="aym:YM304_34400"/>
<dbReference type="SUPFAM" id="SSF55909">
    <property type="entry name" value="Pentein"/>
    <property type="match status" value="1"/>
</dbReference>
<evidence type="ECO:0008006" key="3">
    <source>
        <dbReference type="Google" id="ProtNLM"/>
    </source>
</evidence>
<dbReference type="GO" id="GO:0019546">
    <property type="term" value="P:L-arginine deiminase pathway"/>
    <property type="evidence" value="ECO:0007669"/>
    <property type="project" value="TreeGrafter"/>
</dbReference>
<reference evidence="1 2" key="1">
    <citation type="journal article" date="2013" name="Int. J. Syst. Evol. Microbiol.">
        <title>Ilumatobacter nonamiense sp. nov. and Ilumatobacter coccineum sp. nov., isolated from seashore sand.</title>
        <authorList>
            <person name="Matsumoto A."/>
            <person name="Kasai H."/>
            <person name="Matsuo Y."/>
            <person name="Shizuri Y."/>
            <person name="Ichikawa N."/>
            <person name="Fujita N."/>
            <person name="Omura S."/>
            <person name="Takahashi Y."/>
        </authorList>
    </citation>
    <scope>NUCLEOTIDE SEQUENCE [LARGE SCALE GENOMIC DNA]</scope>
    <source>
        <strain evidence="2">NBRC 103263 / KCTC 29153 / YM16-304</strain>
    </source>
</reference>
<proteinExistence type="predicted"/>
<protein>
    <recommendedName>
        <fullName evidence="3">Amidinotransferase</fullName>
    </recommendedName>
</protein>
<evidence type="ECO:0000313" key="2">
    <source>
        <dbReference type="Proteomes" id="UP000011863"/>
    </source>
</evidence>
<dbReference type="Proteomes" id="UP000011863">
    <property type="component" value="Chromosome"/>
</dbReference>
<gene>
    <name evidence="1" type="ORF">YM304_34400</name>
</gene>
<organism evidence="1 2">
    <name type="scientific">Ilumatobacter coccineus (strain NBRC 103263 / KCTC 29153 / YM16-304)</name>
    <dbReference type="NCBI Taxonomy" id="1313172"/>
    <lineage>
        <taxon>Bacteria</taxon>
        <taxon>Bacillati</taxon>
        <taxon>Actinomycetota</taxon>
        <taxon>Acidimicrobiia</taxon>
        <taxon>Acidimicrobiales</taxon>
        <taxon>Ilumatobacteraceae</taxon>
        <taxon>Ilumatobacter</taxon>
    </lineage>
</organism>
<accession>A0A6C7E7W5</accession>
<dbReference type="PANTHER" id="PTHR47271">
    <property type="entry name" value="ARGININE DEIMINASE"/>
    <property type="match status" value="1"/>
</dbReference>
<sequence>MMDVFVDSETAPLRSVIVGYPDNFLQVDAEIINETQRQYYDGPDAPTPEAVTAQLNGFIDVLRSRGVSVIQPHALPYVPDQMMTRDIGVVIGTTFIVTTMAARSRRLEWRGYSHLFERFPEDVKVLFGPEDLVIEGGDVIVDRGKVFVGIGQRTTLAGAAWLMQLVPDYEIVPITLSGLDDGEDVLHLDCSFLPVGDGYALIYPGGMREIPATLRETYELIEVTRDEQQALGTNVLSLSPDTVVSQPSMTRINGEMRARGIEVVEVPYSEPPKTGGSFRCCTLPLHRAH</sequence>
<evidence type="ECO:0000313" key="1">
    <source>
        <dbReference type="EMBL" id="BAN03754.1"/>
    </source>
</evidence>
<dbReference type="AlphaFoldDB" id="A0A6C7E7W5"/>
<dbReference type="Gene3D" id="3.75.10.10">
    <property type="entry name" value="L-arginine/glycine Amidinotransferase, Chain A"/>
    <property type="match status" value="1"/>
</dbReference>
<name>A0A6C7E7W5_ILUCY</name>